<reference evidence="2" key="1">
    <citation type="journal article" date="2019" name="Int. J. Syst. Evol. Microbiol.">
        <title>The Global Catalogue of Microorganisms (GCM) 10K type strain sequencing project: providing services to taxonomists for standard genome sequencing and annotation.</title>
        <authorList>
            <consortium name="The Broad Institute Genomics Platform"/>
            <consortium name="The Broad Institute Genome Sequencing Center for Infectious Disease"/>
            <person name="Wu L."/>
            <person name="Ma J."/>
        </authorList>
    </citation>
    <scope>NUCLEOTIDE SEQUENCE [LARGE SCALE GENOMIC DNA]</scope>
    <source>
        <strain evidence="2">IBRC-M 10908</strain>
    </source>
</reference>
<gene>
    <name evidence="1" type="ORF">ACFPET_20500</name>
</gene>
<proteinExistence type="predicted"/>
<evidence type="ECO:0000313" key="2">
    <source>
        <dbReference type="Proteomes" id="UP001595823"/>
    </source>
</evidence>
<dbReference type="RefSeq" id="WP_380624717.1">
    <property type="nucleotide sequence ID" value="NZ_JBHSDK010000036.1"/>
</dbReference>
<protein>
    <submittedName>
        <fullName evidence="1">Uncharacterized protein</fullName>
    </submittedName>
</protein>
<sequence length="70" mass="8002">MFTTRDDLVEWLTHPDRGEETVCRDAAEDFINNGWAPSRYTWNGHVLRGVATFEIGHDECVAHVVARQTT</sequence>
<comment type="caution">
    <text evidence="1">The sequence shown here is derived from an EMBL/GenBank/DDBJ whole genome shotgun (WGS) entry which is preliminary data.</text>
</comment>
<keyword evidence="2" id="KW-1185">Reference proteome</keyword>
<dbReference type="Proteomes" id="UP001595823">
    <property type="component" value="Unassembled WGS sequence"/>
</dbReference>
<name>A0ABV8U416_9ACTN</name>
<accession>A0ABV8U416</accession>
<evidence type="ECO:0000313" key="1">
    <source>
        <dbReference type="EMBL" id="MFC4337581.1"/>
    </source>
</evidence>
<organism evidence="1 2">
    <name type="scientific">Salininema proteolyticum</name>
    <dbReference type="NCBI Taxonomy" id="1607685"/>
    <lineage>
        <taxon>Bacteria</taxon>
        <taxon>Bacillati</taxon>
        <taxon>Actinomycetota</taxon>
        <taxon>Actinomycetes</taxon>
        <taxon>Glycomycetales</taxon>
        <taxon>Glycomycetaceae</taxon>
        <taxon>Salininema</taxon>
    </lineage>
</organism>
<dbReference type="EMBL" id="JBHSDK010000036">
    <property type="protein sequence ID" value="MFC4337581.1"/>
    <property type="molecule type" value="Genomic_DNA"/>
</dbReference>